<accession>A0AAN8RIV0</accession>
<feature type="region of interest" description="Disordered" evidence="1">
    <location>
        <begin position="87"/>
        <end position="124"/>
    </location>
</feature>
<dbReference type="InterPro" id="IPR054586">
    <property type="entry name" value="MACPF_1_fungal"/>
</dbReference>
<reference evidence="3 4" key="1">
    <citation type="submission" date="2019-10" db="EMBL/GenBank/DDBJ databases">
        <authorList>
            <person name="Palmer J.M."/>
        </authorList>
    </citation>
    <scope>NUCLEOTIDE SEQUENCE [LARGE SCALE GENOMIC DNA]</scope>
    <source>
        <strain evidence="3 4">TWF506</strain>
    </source>
</reference>
<dbReference type="AlphaFoldDB" id="A0AAN8RIV0"/>
<gene>
    <name evidence="3" type="ORF">TWF506_004030</name>
</gene>
<evidence type="ECO:0000259" key="2">
    <source>
        <dbReference type="Pfam" id="PF22693"/>
    </source>
</evidence>
<dbReference type="EMBL" id="JAVHJM010000013">
    <property type="protein sequence ID" value="KAK6499403.1"/>
    <property type="molecule type" value="Genomic_DNA"/>
</dbReference>
<name>A0AAN8RIV0_9PEZI</name>
<protein>
    <recommendedName>
        <fullName evidence="2">MACPF-like domain-containing protein</fullName>
    </recommendedName>
</protein>
<evidence type="ECO:0000256" key="1">
    <source>
        <dbReference type="SAM" id="MobiDB-lite"/>
    </source>
</evidence>
<dbReference type="Proteomes" id="UP001307849">
    <property type="component" value="Unassembled WGS sequence"/>
</dbReference>
<evidence type="ECO:0000313" key="4">
    <source>
        <dbReference type="Proteomes" id="UP001307849"/>
    </source>
</evidence>
<proteinExistence type="predicted"/>
<feature type="domain" description="MACPF-like" evidence="2">
    <location>
        <begin position="275"/>
        <end position="496"/>
    </location>
</feature>
<keyword evidence="4" id="KW-1185">Reference proteome</keyword>
<evidence type="ECO:0000313" key="3">
    <source>
        <dbReference type="EMBL" id="KAK6499403.1"/>
    </source>
</evidence>
<feature type="region of interest" description="Disordered" evidence="1">
    <location>
        <begin position="237"/>
        <end position="258"/>
    </location>
</feature>
<dbReference type="Pfam" id="PF22693">
    <property type="entry name" value="MACPF_1"/>
    <property type="match status" value="1"/>
</dbReference>
<sequence length="626" mass="68720">MSKPQFHISVQSTDDTIYPSFSNASFTPGEPNQIKLGMIRSKCRISSKLFFTVDGKARLDDSTTLEYYMSLFADGQDILRLFKQPQNVAKSSSEGEGDPKAKGNNGEAQQDTPTEEDPTTSPSLEVKTLKVQVTDGKTSKPLISGVDQSAFKEFVGKVTEPTLTPGALPTFDERSRQLASLSGSWATQSSGKDYTDPADLTEQQWDRILSNNRALHGYYYSPDDRTIVKAPKRAFKIRSHHPKPADPASKTNGNKTEAPVVAEASLPTIPPFFINDDAEISVTEISHNFQTTMLKEGFSSVAIEANATFGIPVSVSASLAKEQSYANQNHKEKSVRSLAAIYSFPRVTVELDVDSLELTDECKADAYRITDADGIDKFHRKYGSLLATSFTLGGFLYSTQDVTTEESENLAQTKNKTKMAAGLSMQSQYGGGGGSFAKVNSDGSTVGNASLNQEARLAWSARGGDTILCSNPPEWAATVKDYRLWRLMNQQRFVGVKYLIKDLDTPAYKKLENPNLAVITGEEDIIKNKKYSNALTAGLLDALREPENNALAQDVERLYRESCEDLKDYNQFCYDIDEAESGGTSGDGWEDFADIGKRTMFGLFLYHVGKLTKPSLADLDVKTGKS</sequence>
<organism evidence="3 4">
    <name type="scientific">Arthrobotrys conoides</name>
    <dbReference type="NCBI Taxonomy" id="74498"/>
    <lineage>
        <taxon>Eukaryota</taxon>
        <taxon>Fungi</taxon>
        <taxon>Dikarya</taxon>
        <taxon>Ascomycota</taxon>
        <taxon>Pezizomycotina</taxon>
        <taxon>Orbiliomycetes</taxon>
        <taxon>Orbiliales</taxon>
        <taxon>Orbiliaceae</taxon>
        <taxon>Arthrobotrys</taxon>
    </lineage>
</organism>
<comment type="caution">
    <text evidence="3">The sequence shown here is derived from an EMBL/GenBank/DDBJ whole genome shotgun (WGS) entry which is preliminary data.</text>
</comment>